<protein>
    <submittedName>
        <fullName evidence="1">Uncharacterized protein</fullName>
    </submittedName>
</protein>
<dbReference type="EMBL" id="NCKW01004871">
    <property type="protein sequence ID" value="POM74422.1"/>
    <property type="molecule type" value="Genomic_DNA"/>
</dbReference>
<organism evidence="1 2">
    <name type="scientific">Phytophthora palmivora</name>
    <dbReference type="NCBI Taxonomy" id="4796"/>
    <lineage>
        <taxon>Eukaryota</taxon>
        <taxon>Sar</taxon>
        <taxon>Stramenopiles</taxon>
        <taxon>Oomycota</taxon>
        <taxon>Peronosporomycetes</taxon>
        <taxon>Peronosporales</taxon>
        <taxon>Peronosporaceae</taxon>
        <taxon>Phytophthora</taxon>
    </lineage>
</organism>
<comment type="caution">
    <text evidence="1">The sequence shown here is derived from an EMBL/GenBank/DDBJ whole genome shotgun (WGS) entry which is preliminary data.</text>
</comment>
<sequence length="145" mass="16589">MVTKSPESVGLGHRSATLRSFCQYFYNSEPADFVSVTKDVSSQFCRTDDKHVTLRGSCHPWESKCSNSHARPAPLPEEAMEIISGRWGRLGLRLANLQLPIRPPRAPRQSRYYEDERPRYNTSCQHCFNKVPYIKMPSLKAISET</sequence>
<evidence type="ECO:0000313" key="1">
    <source>
        <dbReference type="EMBL" id="POM74422.1"/>
    </source>
</evidence>
<accession>A0A2P4Y9E4</accession>
<evidence type="ECO:0000313" key="2">
    <source>
        <dbReference type="Proteomes" id="UP000237271"/>
    </source>
</evidence>
<dbReference type="Proteomes" id="UP000237271">
    <property type="component" value="Unassembled WGS sequence"/>
</dbReference>
<dbReference type="AlphaFoldDB" id="A0A2P4Y9E4"/>
<keyword evidence="2" id="KW-1185">Reference proteome</keyword>
<name>A0A2P4Y9E4_9STRA</name>
<gene>
    <name evidence="1" type="ORF">PHPALM_8624</name>
</gene>
<reference evidence="1 2" key="1">
    <citation type="journal article" date="2017" name="Genome Biol. Evol.">
        <title>Phytophthora megakarya and P. palmivora, closely related causal agents of cacao black pod rot, underwent increases in genome sizes and gene numbers by different mechanisms.</title>
        <authorList>
            <person name="Ali S.S."/>
            <person name="Shao J."/>
            <person name="Lary D.J."/>
            <person name="Kronmiller B."/>
            <person name="Shen D."/>
            <person name="Strem M.D."/>
            <person name="Amoako-Attah I."/>
            <person name="Akrofi A.Y."/>
            <person name="Begoude B.A."/>
            <person name="Ten Hoopen G.M."/>
            <person name="Coulibaly K."/>
            <person name="Kebe B.I."/>
            <person name="Melnick R.L."/>
            <person name="Guiltinan M.J."/>
            <person name="Tyler B.M."/>
            <person name="Meinhardt L.W."/>
            <person name="Bailey B.A."/>
        </authorList>
    </citation>
    <scope>NUCLEOTIDE SEQUENCE [LARGE SCALE GENOMIC DNA]</scope>
    <source>
        <strain evidence="2">sbr112.9</strain>
    </source>
</reference>
<proteinExistence type="predicted"/>